<dbReference type="EMBL" id="WSSB01000005">
    <property type="protein sequence ID" value="MXR36731.1"/>
    <property type="molecule type" value="Genomic_DNA"/>
</dbReference>
<dbReference type="InterPro" id="IPR010992">
    <property type="entry name" value="IHF-like_DNA-bd_dom_sf"/>
</dbReference>
<evidence type="ECO:0000256" key="2">
    <source>
        <dbReference type="ARBA" id="ARBA00023067"/>
    </source>
</evidence>
<evidence type="ECO:0000313" key="5">
    <source>
        <dbReference type="EMBL" id="MXR36731.1"/>
    </source>
</evidence>
<name>A0A845BQK3_9NEIS</name>
<reference evidence="5 6" key="1">
    <citation type="submission" date="2019-12" db="EMBL/GenBank/DDBJ databases">
        <title>Neisseriaceae gen. nov. sp. Genome sequencing and assembly.</title>
        <authorList>
            <person name="Liu Z."/>
            <person name="Li A."/>
        </authorList>
    </citation>
    <scope>NUCLEOTIDE SEQUENCE [LARGE SCALE GENOMIC DNA]</scope>
    <source>
        <strain evidence="5 6">B2N2-7</strain>
    </source>
</reference>
<dbReference type="GO" id="GO:0005829">
    <property type="term" value="C:cytosol"/>
    <property type="evidence" value="ECO:0007669"/>
    <property type="project" value="TreeGrafter"/>
</dbReference>
<dbReference type="Proteomes" id="UP000467214">
    <property type="component" value="Unassembled WGS sequence"/>
</dbReference>
<proteinExistence type="inferred from homology"/>
<accession>A0A845BQK3</accession>
<evidence type="ECO:0000256" key="4">
    <source>
        <dbReference type="RuleBase" id="RU003939"/>
    </source>
</evidence>
<dbReference type="GO" id="GO:0030527">
    <property type="term" value="F:structural constituent of chromatin"/>
    <property type="evidence" value="ECO:0007669"/>
    <property type="project" value="InterPro"/>
</dbReference>
<dbReference type="PANTHER" id="PTHR33175">
    <property type="entry name" value="DNA-BINDING PROTEIN HU"/>
    <property type="match status" value="1"/>
</dbReference>
<organism evidence="5 6">
    <name type="scientific">Craterilacuibacter sinensis</name>
    <dbReference type="NCBI Taxonomy" id="2686017"/>
    <lineage>
        <taxon>Bacteria</taxon>
        <taxon>Pseudomonadati</taxon>
        <taxon>Pseudomonadota</taxon>
        <taxon>Betaproteobacteria</taxon>
        <taxon>Neisseriales</taxon>
        <taxon>Neisseriaceae</taxon>
        <taxon>Craterilacuibacter</taxon>
    </lineage>
</organism>
<protein>
    <submittedName>
        <fullName evidence="5">HU family DNA-binding protein</fullName>
    </submittedName>
</protein>
<dbReference type="SMART" id="SM00411">
    <property type="entry name" value="BHL"/>
    <property type="match status" value="1"/>
</dbReference>
<dbReference type="PANTHER" id="PTHR33175:SF3">
    <property type="entry name" value="DNA-BINDING PROTEIN HU-BETA"/>
    <property type="match status" value="1"/>
</dbReference>
<evidence type="ECO:0000256" key="3">
    <source>
        <dbReference type="ARBA" id="ARBA00023125"/>
    </source>
</evidence>
<keyword evidence="2" id="KW-0226">DNA condensation</keyword>
<dbReference type="GO" id="GO:0030261">
    <property type="term" value="P:chromosome condensation"/>
    <property type="evidence" value="ECO:0007669"/>
    <property type="project" value="UniProtKB-KW"/>
</dbReference>
<dbReference type="GO" id="GO:0003677">
    <property type="term" value="F:DNA binding"/>
    <property type="evidence" value="ECO:0007669"/>
    <property type="project" value="UniProtKB-KW"/>
</dbReference>
<dbReference type="InterPro" id="IPR000119">
    <property type="entry name" value="Hist_DNA-bd"/>
</dbReference>
<dbReference type="SUPFAM" id="SSF47729">
    <property type="entry name" value="IHF-like DNA-binding proteins"/>
    <property type="match status" value="1"/>
</dbReference>
<dbReference type="Pfam" id="PF00216">
    <property type="entry name" value="Bac_DNA_binding"/>
    <property type="match status" value="1"/>
</dbReference>
<keyword evidence="3 5" id="KW-0238">DNA-binding</keyword>
<evidence type="ECO:0000256" key="1">
    <source>
        <dbReference type="ARBA" id="ARBA00010529"/>
    </source>
</evidence>
<sequence length="96" mass="10308">MTKQDLIERITETMKIRYDRAVSKADVSALLDALGDVTTDRLKAGEDVPLPGIGKLVVKAKAARTGRNPKTGETIQIPAKHVPDFTPAKALKDAVA</sequence>
<dbReference type="AlphaFoldDB" id="A0A845BQK3"/>
<comment type="similarity">
    <text evidence="1 4">Belongs to the bacterial histone-like protein family.</text>
</comment>
<dbReference type="CDD" id="cd00591">
    <property type="entry name" value="HU_IHF"/>
    <property type="match status" value="1"/>
</dbReference>
<gene>
    <name evidence="5" type="ORF">GQF02_07090</name>
</gene>
<comment type="caution">
    <text evidence="5">The sequence shown here is derived from an EMBL/GenBank/DDBJ whole genome shotgun (WGS) entry which is preliminary data.</text>
</comment>
<evidence type="ECO:0000313" key="6">
    <source>
        <dbReference type="Proteomes" id="UP000467214"/>
    </source>
</evidence>
<keyword evidence="6" id="KW-1185">Reference proteome</keyword>
<dbReference type="PRINTS" id="PR01727">
    <property type="entry name" value="DNABINDINGHU"/>
</dbReference>
<dbReference type="Gene3D" id="4.10.520.10">
    <property type="entry name" value="IHF-like DNA-binding proteins"/>
    <property type="match status" value="1"/>
</dbReference>